<keyword evidence="6 17" id="KW-0812">Transmembrane</keyword>
<dbReference type="GeneID" id="115808132"/>
<comment type="subunit">
    <text evidence="4">Interacts with HSPE; the interaction, inhibited by heparin, promotes the generation of activated factor X and activates coagulation in the presence of activated factor VII.</text>
</comment>
<dbReference type="PANTHER" id="PTHR20859:SF22">
    <property type="entry name" value="TISSUE FACTOR"/>
    <property type="match status" value="1"/>
</dbReference>
<dbReference type="CTD" id="567257"/>
<protein>
    <recommendedName>
        <fullName evidence="5">Tissue factor</fullName>
    </recommendedName>
    <alternativeName>
        <fullName evidence="16">Coagulation factor III</fullName>
    </alternativeName>
</protein>
<evidence type="ECO:0000256" key="10">
    <source>
        <dbReference type="ARBA" id="ARBA00023084"/>
    </source>
</evidence>
<evidence type="ECO:0000256" key="8">
    <source>
        <dbReference type="ARBA" id="ARBA00022729"/>
    </source>
</evidence>
<dbReference type="PANTHER" id="PTHR20859">
    <property type="entry name" value="INTERFERON/INTERLEUKIN RECEPTOR"/>
    <property type="match status" value="1"/>
</dbReference>
<dbReference type="OrthoDB" id="8942372at2759"/>
<evidence type="ECO:0000256" key="5">
    <source>
        <dbReference type="ARBA" id="ARBA00018722"/>
    </source>
</evidence>
<evidence type="ECO:0000313" key="21">
    <source>
        <dbReference type="RefSeq" id="XP_030625271.1"/>
    </source>
</evidence>
<evidence type="ECO:0000256" key="17">
    <source>
        <dbReference type="SAM" id="Phobius"/>
    </source>
</evidence>
<reference evidence="21" key="1">
    <citation type="submission" date="2025-08" db="UniProtKB">
        <authorList>
            <consortium name="RefSeq"/>
        </authorList>
    </citation>
    <scope>IDENTIFICATION</scope>
</reference>
<dbReference type="GO" id="GO:0005886">
    <property type="term" value="C:plasma membrane"/>
    <property type="evidence" value="ECO:0007669"/>
    <property type="project" value="TreeGrafter"/>
</dbReference>
<gene>
    <name evidence="21" type="primary">f3a</name>
</gene>
<dbReference type="Proteomes" id="UP000504632">
    <property type="component" value="Chromosome 3"/>
</dbReference>
<evidence type="ECO:0000256" key="11">
    <source>
        <dbReference type="ARBA" id="ARBA00023136"/>
    </source>
</evidence>
<organism evidence="20 21">
    <name type="scientific">Chanos chanos</name>
    <name type="common">Milkfish</name>
    <name type="synonym">Mugil chanos</name>
    <dbReference type="NCBI Taxonomy" id="29144"/>
    <lineage>
        <taxon>Eukaryota</taxon>
        <taxon>Metazoa</taxon>
        <taxon>Chordata</taxon>
        <taxon>Craniata</taxon>
        <taxon>Vertebrata</taxon>
        <taxon>Euteleostomi</taxon>
        <taxon>Actinopterygii</taxon>
        <taxon>Neopterygii</taxon>
        <taxon>Teleostei</taxon>
        <taxon>Ostariophysi</taxon>
        <taxon>Gonorynchiformes</taxon>
        <taxon>Chanidae</taxon>
        <taxon>Chanos</taxon>
    </lineage>
</organism>
<dbReference type="InterPro" id="IPR036116">
    <property type="entry name" value="FN3_sf"/>
</dbReference>
<dbReference type="InterPro" id="IPR050650">
    <property type="entry name" value="Type-II_Cytokine-TF_Rcpt"/>
</dbReference>
<evidence type="ECO:0000256" key="12">
    <source>
        <dbReference type="ARBA" id="ARBA00023139"/>
    </source>
</evidence>
<comment type="subcellular location">
    <subcellularLocation>
        <location evidence="2">Membrane</location>
        <topology evidence="2">Single-pass type I membrane protein</topology>
    </subcellularLocation>
</comment>
<evidence type="ECO:0000259" key="19">
    <source>
        <dbReference type="Pfam" id="PF09294"/>
    </source>
</evidence>
<evidence type="ECO:0000256" key="16">
    <source>
        <dbReference type="ARBA" id="ARBA00031171"/>
    </source>
</evidence>
<keyword evidence="7" id="KW-0356">Hemostasis</keyword>
<dbReference type="FunFam" id="2.60.40.10:FF:000899">
    <property type="entry name" value="Tissue factor"/>
    <property type="match status" value="1"/>
</dbReference>
<evidence type="ECO:0000256" key="3">
    <source>
        <dbReference type="ARBA" id="ARBA00009197"/>
    </source>
</evidence>
<dbReference type="PRINTS" id="PR00346">
    <property type="entry name" value="TISSUEFACTOR"/>
</dbReference>
<evidence type="ECO:0000313" key="20">
    <source>
        <dbReference type="Proteomes" id="UP000504632"/>
    </source>
</evidence>
<dbReference type="InterPro" id="IPR001187">
    <property type="entry name" value="Tissue_factor"/>
</dbReference>
<evidence type="ECO:0000256" key="14">
    <source>
        <dbReference type="ARBA" id="ARBA00023180"/>
    </source>
</evidence>
<keyword evidence="12" id="KW-0564">Palmitate</keyword>
<evidence type="ECO:0000256" key="7">
    <source>
        <dbReference type="ARBA" id="ARBA00022696"/>
    </source>
</evidence>
<keyword evidence="20" id="KW-1185">Reference proteome</keyword>
<dbReference type="Pfam" id="PF09294">
    <property type="entry name" value="Interfer-bind"/>
    <property type="match status" value="1"/>
</dbReference>
<keyword evidence="11 17" id="KW-0472">Membrane</keyword>
<comment type="similarity">
    <text evidence="3">Belongs to the tissue factor family.</text>
</comment>
<keyword evidence="8" id="KW-0732">Signal</keyword>
<dbReference type="InParanoid" id="A0A6J2V205"/>
<feature type="domain" description="Fibronectin type-III" evidence="18">
    <location>
        <begin position="24"/>
        <end position="115"/>
    </location>
</feature>
<evidence type="ECO:0000256" key="9">
    <source>
        <dbReference type="ARBA" id="ARBA00022989"/>
    </source>
</evidence>
<accession>A0A6J2V205</accession>
<evidence type="ECO:0000256" key="15">
    <source>
        <dbReference type="ARBA" id="ARBA00023288"/>
    </source>
</evidence>
<keyword evidence="13" id="KW-1015">Disulfide bond</keyword>
<keyword evidence="14" id="KW-0325">Glycoprotein</keyword>
<dbReference type="SUPFAM" id="SSF49265">
    <property type="entry name" value="Fibronectin type III"/>
    <property type="match status" value="2"/>
</dbReference>
<evidence type="ECO:0000259" key="18">
    <source>
        <dbReference type="Pfam" id="PF01108"/>
    </source>
</evidence>
<feature type="domain" description="Interferon/interleukin receptor" evidence="19">
    <location>
        <begin position="139"/>
        <end position="246"/>
    </location>
</feature>
<evidence type="ECO:0000256" key="4">
    <source>
        <dbReference type="ARBA" id="ARBA00011184"/>
    </source>
</evidence>
<dbReference type="Gene3D" id="2.60.40.10">
    <property type="entry name" value="Immunoglobulins"/>
    <property type="match status" value="2"/>
</dbReference>
<evidence type="ECO:0000256" key="13">
    <source>
        <dbReference type="ARBA" id="ARBA00023157"/>
    </source>
</evidence>
<evidence type="ECO:0000256" key="2">
    <source>
        <dbReference type="ARBA" id="ARBA00004479"/>
    </source>
</evidence>
<keyword evidence="10" id="KW-0094">Blood coagulation</keyword>
<sequence>MKKKMLAFKNISSSKGASNLLCTFCIFTSVCLNNLVCGSFPKAQNVSWVSFNFKTLLTWTPKPTNYSYTVEFSPIGKDKERNPHCIRSMETECDLTADLKDLKATYRADVLSEPMRDETTDLIEFPYTTSGNFCPYEDTIIGKPEFKIEVSKDHRKITLYVTDILTAIFNEENQRLSIRDIFKDDLQYKVTYRRAESTGKKTEYSKSNTIELNNLDRGESYCFTVQAYIPSRSQDKQLGEPARDQCSPGDKTILEEYSLSAIVGAIAIIILVIAVVVTVIVVCCKRRQRAKNGEKEAMPLSGV</sequence>
<keyword evidence="15" id="KW-0449">Lipoprotein</keyword>
<comment type="function">
    <text evidence="1">Initiates blood coagulation by forming a complex with circulating factor VII or VIIa. The [TF:VIIa] complex activates factors IX or X by specific limited proteolysis. TF plays a role in normal hemostasis by initiating the cell-surface assembly and propagation of the coagulation protease cascade.</text>
</comment>
<dbReference type="InterPro" id="IPR003961">
    <property type="entry name" value="FN3_dom"/>
</dbReference>
<dbReference type="Pfam" id="PF01108">
    <property type="entry name" value="Tissue_fac"/>
    <property type="match status" value="1"/>
</dbReference>
<name>A0A6J2V205_CHACN</name>
<proteinExistence type="inferred from homology"/>
<feature type="transmembrane region" description="Helical" evidence="17">
    <location>
        <begin position="257"/>
        <end position="282"/>
    </location>
</feature>
<dbReference type="GO" id="GO:0004896">
    <property type="term" value="F:cytokine receptor activity"/>
    <property type="evidence" value="ECO:0007669"/>
    <property type="project" value="TreeGrafter"/>
</dbReference>
<dbReference type="InterPro" id="IPR015373">
    <property type="entry name" value="Interferon/interleukin_rcp_dom"/>
</dbReference>
<evidence type="ECO:0000256" key="6">
    <source>
        <dbReference type="ARBA" id="ARBA00022692"/>
    </source>
</evidence>
<dbReference type="InterPro" id="IPR013783">
    <property type="entry name" value="Ig-like_fold"/>
</dbReference>
<evidence type="ECO:0000256" key="1">
    <source>
        <dbReference type="ARBA" id="ARBA00002201"/>
    </source>
</evidence>
<dbReference type="RefSeq" id="XP_030625271.1">
    <property type="nucleotide sequence ID" value="XM_030769411.1"/>
</dbReference>
<dbReference type="AlphaFoldDB" id="A0A6J2V205"/>
<dbReference type="GO" id="GO:0007596">
    <property type="term" value="P:blood coagulation"/>
    <property type="evidence" value="ECO:0007669"/>
    <property type="project" value="UniProtKB-KW"/>
</dbReference>
<keyword evidence="9 17" id="KW-1133">Transmembrane helix</keyword>